<organism evidence="1 2">
    <name type="scientific">Thermococcus indicus</name>
    <dbReference type="NCBI Taxonomy" id="2586643"/>
    <lineage>
        <taxon>Archaea</taxon>
        <taxon>Methanobacteriati</taxon>
        <taxon>Methanobacteriota</taxon>
        <taxon>Thermococci</taxon>
        <taxon>Thermococcales</taxon>
        <taxon>Thermococcaceae</taxon>
        <taxon>Thermococcus</taxon>
    </lineage>
</organism>
<evidence type="ECO:0000313" key="2">
    <source>
        <dbReference type="Proteomes" id="UP000306007"/>
    </source>
</evidence>
<dbReference type="OrthoDB" id="101882at2157"/>
<accession>A0A4Y5SJK2</accession>
<keyword evidence="2" id="KW-1185">Reference proteome</keyword>
<dbReference type="AlphaFoldDB" id="A0A4Y5SJK2"/>
<dbReference type="RefSeq" id="WP_139680424.1">
    <property type="nucleotide sequence ID" value="NZ_CP040846.1"/>
</dbReference>
<proteinExistence type="predicted"/>
<dbReference type="Proteomes" id="UP000306007">
    <property type="component" value="Chromosome"/>
</dbReference>
<evidence type="ECO:0000313" key="1">
    <source>
        <dbReference type="EMBL" id="QDA31073.1"/>
    </source>
</evidence>
<reference evidence="1 2" key="1">
    <citation type="submission" date="2019-06" db="EMBL/GenBank/DDBJ databases">
        <title>Thermococcus indicus sp. nov., a Fe(III)-reducing hyperthermophilic archaeon isolated from the Onnuri vent field of the Central Indian Ocean ridge.</title>
        <authorList>
            <person name="Lim J.K."/>
            <person name="Kim Y.J."/>
            <person name="Kwon K.K."/>
        </authorList>
    </citation>
    <scope>NUCLEOTIDE SEQUENCE [LARGE SCALE GENOMIC DNA]</scope>
    <source>
        <strain evidence="1 2">IOH1</strain>
    </source>
</reference>
<gene>
    <name evidence="1" type="ORF">FH039_04890</name>
</gene>
<protein>
    <submittedName>
        <fullName evidence="1">Uncharacterized protein</fullName>
    </submittedName>
</protein>
<sequence>MASAKINVKQNGPVKASMECKPTVVPLDGSTTCTVHFELKSADTVTLNLEEVDFGGKKVWPNGPSSVTVNKQTVTLTPTNMQEDLTITININDELANYYFGHWGYTHKLLETPSYLIEAYLTGLSYPVSDVITITEKEETWKDSAVSLGADFAGGAIVAAVAGSNPLSLTFVATFIDGAATTEYVVKPLGTFLWDLWGEYCWGISDPGAGENDNNSIAGG</sequence>
<name>A0A4Y5SJK2_9EURY</name>
<dbReference type="EMBL" id="CP040846">
    <property type="protein sequence ID" value="QDA31073.1"/>
    <property type="molecule type" value="Genomic_DNA"/>
</dbReference>
<dbReference type="GeneID" id="40474496"/>
<dbReference type="KEGG" id="tic:FH039_04890"/>